<protein>
    <submittedName>
        <fullName evidence="2">Uncharacterized protein</fullName>
    </submittedName>
</protein>
<dbReference type="PROSITE" id="PS51257">
    <property type="entry name" value="PROKAR_LIPOPROTEIN"/>
    <property type="match status" value="1"/>
</dbReference>
<dbReference type="RefSeq" id="WP_312644565.1">
    <property type="nucleotide sequence ID" value="NZ_CP116967.1"/>
</dbReference>
<proteinExistence type="predicted"/>
<evidence type="ECO:0000313" key="2">
    <source>
        <dbReference type="EMBL" id="WNM58562.1"/>
    </source>
</evidence>
<reference evidence="2 3" key="1">
    <citation type="submission" date="2023-01" db="EMBL/GenBank/DDBJ databases">
        <title>Cultivation and genomic characterization of new, ubiquitous marine nitrite-oxidizing bacteria from the Nitrospirales.</title>
        <authorList>
            <person name="Mueller A.J."/>
            <person name="Daebeler A."/>
            <person name="Herbold C.W."/>
            <person name="Kirkegaard R.H."/>
            <person name="Daims H."/>
        </authorList>
    </citation>
    <scope>NUCLEOTIDE SEQUENCE [LARGE SCALE GENOMIC DNA]</scope>
    <source>
        <strain evidence="2 3">VA</strain>
    </source>
</reference>
<dbReference type="EMBL" id="CP116967">
    <property type="protein sequence ID" value="WNM58562.1"/>
    <property type="molecule type" value="Genomic_DNA"/>
</dbReference>
<evidence type="ECO:0000256" key="1">
    <source>
        <dbReference type="SAM" id="MobiDB-lite"/>
    </source>
</evidence>
<name>A0AA96GBY1_9BACT</name>
<dbReference type="KEGG" id="nall:PP769_02005"/>
<feature type="compositionally biased region" description="Basic and acidic residues" evidence="1">
    <location>
        <begin position="146"/>
        <end position="155"/>
    </location>
</feature>
<dbReference type="AlphaFoldDB" id="A0AA96GBY1"/>
<organism evidence="2 3">
    <name type="scientific">Candidatus Nitrospira allomarina</name>
    <dbReference type="NCBI Taxonomy" id="3020900"/>
    <lineage>
        <taxon>Bacteria</taxon>
        <taxon>Pseudomonadati</taxon>
        <taxon>Nitrospirota</taxon>
        <taxon>Nitrospiria</taxon>
        <taxon>Nitrospirales</taxon>
        <taxon>Nitrospiraceae</taxon>
        <taxon>Nitrospira</taxon>
    </lineage>
</organism>
<accession>A0AA96GBY1</accession>
<evidence type="ECO:0000313" key="3">
    <source>
        <dbReference type="Proteomes" id="UP001302719"/>
    </source>
</evidence>
<feature type="region of interest" description="Disordered" evidence="1">
    <location>
        <begin position="136"/>
        <end position="155"/>
    </location>
</feature>
<keyword evidence="3" id="KW-1185">Reference proteome</keyword>
<sequence length="155" mass="17040">MGGFRAGPLIFAVFGFSPIFLISFPSTTLSCDSLLNPSAFQVTTFTQNTLLPNGMMAIRYPETEQESSPHVSVHRVLMVIPGLQEFLPEASDMHYRIVEGDGTIGWITYILSAQALFYGVGEDSLGFPEKIWIDPEEDGLNGNEHINGREPDSGK</sequence>
<dbReference type="Proteomes" id="UP001302719">
    <property type="component" value="Chromosome"/>
</dbReference>
<gene>
    <name evidence="2" type="ORF">PP769_02005</name>
</gene>